<dbReference type="FunFam" id="3.40.50.1470:FF:000001">
    <property type="entry name" value="Peptidyl-tRNA hydrolase"/>
    <property type="match status" value="1"/>
</dbReference>
<dbReference type="SUPFAM" id="SSF53178">
    <property type="entry name" value="Peptidyl-tRNA hydrolase-like"/>
    <property type="match status" value="1"/>
</dbReference>
<dbReference type="GO" id="GO:0000049">
    <property type="term" value="F:tRNA binding"/>
    <property type="evidence" value="ECO:0007669"/>
    <property type="project" value="UniProtKB-UniRule"/>
</dbReference>
<accession>A0A7T5UIX9</accession>
<dbReference type="PANTHER" id="PTHR17224:SF1">
    <property type="entry name" value="PEPTIDYL-TRNA HYDROLASE"/>
    <property type="match status" value="1"/>
</dbReference>
<keyword evidence="7" id="KW-0963">Cytoplasm</keyword>
<dbReference type="Proteomes" id="UP000595362">
    <property type="component" value="Chromosome"/>
</dbReference>
<feature type="binding site" evidence="7">
    <location>
        <position position="112"/>
    </location>
    <ligand>
        <name>tRNA</name>
        <dbReference type="ChEBI" id="CHEBI:17843"/>
    </ligand>
</feature>
<protein>
    <recommendedName>
        <fullName evidence="6 7">Peptidyl-tRNA hydrolase</fullName>
        <shortName evidence="7">Pth</shortName>
        <ecNumber evidence="1 7">3.1.1.29</ecNumber>
    </recommendedName>
</protein>
<comment type="catalytic activity">
    <reaction evidence="7 8">
        <text>an N-acyl-L-alpha-aminoacyl-tRNA + H2O = an N-acyl-L-amino acid + a tRNA + H(+)</text>
        <dbReference type="Rhea" id="RHEA:54448"/>
        <dbReference type="Rhea" id="RHEA-COMP:10123"/>
        <dbReference type="Rhea" id="RHEA-COMP:13883"/>
        <dbReference type="ChEBI" id="CHEBI:15377"/>
        <dbReference type="ChEBI" id="CHEBI:15378"/>
        <dbReference type="ChEBI" id="CHEBI:59874"/>
        <dbReference type="ChEBI" id="CHEBI:78442"/>
        <dbReference type="ChEBI" id="CHEBI:138191"/>
        <dbReference type="EC" id="3.1.1.29"/>
    </reaction>
</comment>
<dbReference type="EMBL" id="CP066681">
    <property type="protein sequence ID" value="QQG37446.1"/>
    <property type="molecule type" value="Genomic_DNA"/>
</dbReference>
<dbReference type="GO" id="GO:0005737">
    <property type="term" value="C:cytoplasm"/>
    <property type="evidence" value="ECO:0007669"/>
    <property type="project" value="UniProtKB-SubCell"/>
</dbReference>
<dbReference type="Gene3D" id="3.40.50.1470">
    <property type="entry name" value="Peptidyl-tRNA hydrolase"/>
    <property type="match status" value="1"/>
</dbReference>
<dbReference type="EC" id="3.1.1.29" evidence="1 7"/>
<dbReference type="GO" id="GO:0006515">
    <property type="term" value="P:protein quality control for misfolded or incompletely synthesized proteins"/>
    <property type="evidence" value="ECO:0007669"/>
    <property type="project" value="UniProtKB-UniRule"/>
</dbReference>
<evidence type="ECO:0000313" key="10">
    <source>
        <dbReference type="EMBL" id="QQG37446.1"/>
    </source>
</evidence>
<organism evidence="10 11">
    <name type="scientific">Micavibrio aeruginosavorus</name>
    <dbReference type="NCBI Taxonomy" id="349221"/>
    <lineage>
        <taxon>Bacteria</taxon>
        <taxon>Pseudomonadati</taxon>
        <taxon>Bdellovibrionota</taxon>
        <taxon>Bdellovibrionia</taxon>
        <taxon>Bdellovibrionales</taxon>
        <taxon>Pseudobdellovibrionaceae</taxon>
        <taxon>Micavibrio</taxon>
    </lineage>
</organism>
<comment type="similarity">
    <text evidence="5 7 9">Belongs to the PTH family.</text>
</comment>
<dbReference type="PANTHER" id="PTHR17224">
    <property type="entry name" value="PEPTIDYL-TRNA HYDROLASE"/>
    <property type="match status" value="1"/>
</dbReference>
<keyword evidence="4 7" id="KW-0694">RNA-binding</keyword>
<comment type="function">
    <text evidence="7">Catalyzes the release of premature peptidyl moieties from peptidyl-tRNA molecules trapped in stalled 50S ribosomal subunits, and thus maintains levels of free tRNAs and 50S ribosomes.</text>
</comment>
<dbReference type="HAMAP" id="MF_00083">
    <property type="entry name" value="Pept_tRNA_hydro_bact"/>
    <property type="match status" value="1"/>
</dbReference>
<feature type="active site" description="Proton acceptor" evidence="7">
    <location>
        <position position="19"/>
    </location>
</feature>
<feature type="site" description="Stabilizes the basic form of H active site to accept a proton" evidence="7">
    <location>
        <position position="91"/>
    </location>
</feature>
<evidence type="ECO:0000256" key="2">
    <source>
        <dbReference type="ARBA" id="ARBA00022555"/>
    </source>
</evidence>
<keyword evidence="2 7" id="KW-0820">tRNA-binding</keyword>
<evidence type="ECO:0000256" key="4">
    <source>
        <dbReference type="ARBA" id="ARBA00022884"/>
    </source>
</evidence>
<evidence type="ECO:0000256" key="5">
    <source>
        <dbReference type="ARBA" id="ARBA00038063"/>
    </source>
</evidence>
<reference evidence="10 11" key="1">
    <citation type="submission" date="2020-07" db="EMBL/GenBank/DDBJ databases">
        <title>Huge and variable diversity of episymbiotic CPR bacteria and DPANN archaea in groundwater ecosystems.</title>
        <authorList>
            <person name="He C.Y."/>
            <person name="Keren R."/>
            <person name="Whittaker M."/>
            <person name="Farag I.F."/>
            <person name="Doudna J."/>
            <person name="Cate J.H.D."/>
            <person name="Banfield J.F."/>
        </authorList>
    </citation>
    <scope>NUCLEOTIDE SEQUENCE [LARGE SCALE GENOMIC DNA]</scope>
    <source>
        <strain evidence="10">NC_groundwater_70_Ag_B-0.1um_54_66</strain>
    </source>
</reference>
<feature type="binding site" evidence="7">
    <location>
        <position position="64"/>
    </location>
    <ligand>
        <name>tRNA</name>
        <dbReference type="ChEBI" id="CHEBI:17843"/>
    </ligand>
</feature>
<gene>
    <name evidence="7" type="primary">pth</name>
    <name evidence="10" type="ORF">HYS17_09415</name>
</gene>
<keyword evidence="3 7" id="KW-0378">Hydrolase</keyword>
<evidence type="ECO:0000256" key="3">
    <source>
        <dbReference type="ARBA" id="ARBA00022801"/>
    </source>
</evidence>
<dbReference type="NCBIfam" id="TIGR00447">
    <property type="entry name" value="pth"/>
    <property type="match status" value="1"/>
</dbReference>
<dbReference type="CDD" id="cd00462">
    <property type="entry name" value="PTH"/>
    <property type="match status" value="1"/>
</dbReference>
<feature type="binding site" evidence="7">
    <location>
        <position position="14"/>
    </location>
    <ligand>
        <name>tRNA</name>
        <dbReference type="ChEBI" id="CHEBI:17843"/>
    </ligand>
</feature>
<dbReference type="InterPro" id="IPR018171">
    <property type="entry name" value="Pept_tRNA_hydro_CS"/>
</dbReference>
<evidence type="ECO:0000256" key="7">
    <source>
        <dbReference type="HAMAP-Rule" id="MF_00083"/>
    </source>
</evidence>
<evidence type="ECO:0000256" key="8">
    <source>
        <dbReference type="RuleBase" id="RU000673"/>
    </source>
</evidence>
<dbReference type="GO" id="GO:0004045">
    <property type="term" value="F:peptidyl-tRNA hydrolase activity"/>
    <property type="evidence" value="ECO:0007669"/>
    <property type="project" value="UniProtKB-UniRule"/>
</dbReference>
<proteinExistence type="inferred from homology"/>
<evidence type="ECO:0000256" key="6">
    <source>
        <dbReference type="ARBA" id="ARBA00050038"/>
    </source>
</evidence>
<dbReference type="Pfam" id="PF01195">
    <property type="entry name" value="Pept_tRNA_hydro"/>
    <property type="match status" value="1"/>
</dbReference>
<dbReference type="AlphaFoldDB" id="A0A7T5UIX9"/>
<evidence type="ECO:0000256" key="9">
    <source>
        <dbReference type="RuleBase" id="RU004320"/>
    </source>
</evidence>
<evidence type="ECO:0000313" key="11">
    <source>
        <dbReference type="Proteomes" id="UP000595362"/>
    </source>
</evidence>
<comment type="subunit">
    <text evidence="7">Monomer.</text>
</comment>
<dbReference type="GO" id="GO:0072344">
    <property type="term" value="P:rescue of stalled ribosome"/>
    <property type="evidence" value="ECO:0007669"/>
    <property type="project" value="UniProtKB-UniRule"/>
</dbReference>
<name>A0A7T5UIX9_9BACT</name>
<dbReference type="PROSITE" id="PS01195">
    <property type="entry name" value="PEPT_TRNA_HYDROL_1"/>
    <property type="match status" value="1"/>
</dbReference>
<evidence type="ECO:0000256" key="1">
    <source>
        <dbReference type="ARBA" id="ARBA00013260"/>
    </source>
</evidence>
<dbReference type="InterPro" id="IPR036416">
    <property type="entry name" value="Pept_tRNA_hydro_sf"/>
</dbReference>
<feature type="site" description="Discriminates between blocked and unblocked aminoacyl-tRNA" evidence="7">
    <location>
        <position position="9"/>
    </location>
</feature>
<sequence length="192" mass="20997">MWLLVGLGNPGDKYEHNRHNIGFMALDAIAAAHGFPAFKKKFQGLLSEGGIAGEKIILLKPQTYMNNSGQSVGEAAKFYKIPLEHIVAFHDELDLPTGKIRTKKGGGNAGHNGLRSMDNHLNSNDYWRVRLGIGHPGDRALVHGHVLGDFSKSDSIWLKPLIESVGIHAPLLVQGKDNEFMSKVAQSVDVKE</sequence>
<dbReference type="InterPro" id="IPR001328">
    <property type="entry name" value="Pept_tRNA_hydro"/>
</dbReference>
<feature type="binding site" evidence="7">
    <location>
        <position position="66"/>
    </location>
    <ligand>
        <name>tRNA</name>
        <dbReference type="ChEBI" id="CHEBI:17843"/>
    </ligand>
</feature>
<comment type="subcellular location">
    <subcellularLocation>
        <location evidence="7">Cytoplasm</location>
    </subcellularLocation>
</comment>
<dbReference type="PROSITE" id="PS01196">
    <property type="entry name" value="PEPT_TRNA_HYDROL_2"/>
    <property type="match status" value="1"/>
</dbReference>
<comment type="function">
    <text evidence="7">Hydrolyzes ribosome-free peptidyl-tRNAs (with 1 or more amino acids incorporated), which drop off the ribosome during protein synthesis, or as a result of ribosome stalling.</text>
</comment>